<accession>A0A8X6T918</accession>
<sequence length="166" mass="18301">MIATFWVARLRSSSGMFQRHHLRRGVLLPTALKIESSYRVALSVRDKRPGECNFSFGDLAALPPERDVVGGSRFINSAFSQGMSSDRCRSSDGMGVEHSMFKETLIDGCLSGGSIFLLIREHIVVGGGEHDLWLAFKLHPVQYSSGFSKSTAGKIEFVLWGGLYSK</sequence>
<evidence type="ECO:0000313" key="1">
    <source>
        <dbReference type="EMBL" id="GFS88789.1"/>
    </source>
</evidence>
<name>A0A8X6T918_NEPPI</name>
<gene>
    <name evidence="1" type="ORF">NPIL_480501</name>
</gene>
<organism evidence="1 2">
    <name type="scientific">Nephila pilipes</name>
    <name type="common">Giant wood spider</name>
    <name type="synonym">Nephila maculata</name>
    <dbReference type="NCBI Taxonomy" id="299642"/>
    <lineage>
        <taxon>Eukaryota</taxon>
        <taxon>Metazoa</taxon>
        <taxon>Ecdysozoa</taxon>
        <taxon>Arthropoda</taxon>
        <taxon>Chelicerata</taxon>
        <taxon>Arachnida</taxon>
        <taxon>Araneae</taxon>
        <taxon>Araneomorphae</taxon>
        <taxon>Entelegynae</taxon>
        <taxon>Araneoidea</taxon>
        <taxon>Nephilidae</taxon>
        <taxon>Nephila</taxon>
    </lineage>
</organism>
<evidence type="ECO:0000313" key="2">
    <source>
        <dbReference type="Proteomes" id="UP000887013"/>
    </source>
</evidence>
<protein>
    <submittedName>
        <fullName evidence="1">Uncharacterized protein</fullName>
    </submittedName>
</protein>
<dbReference type="AlphaFoldDB" id="A0A8X6T918"/>
<dbReference type="EMBL" id="BMAW01099189">
    <property type="protein sequence ID" value="GFS88789.1"/>
    <property type="molecule type" value="Genomic_DNA"/>
</dbReference>
<dbReference type="Proteomes" id="UP000887013">
    <property type="component" value="Unassembled WGS sequence"/>
</dbReference>
<keyword evidence="2" id="KW-1185">Reference proteome</keyword>
<proteinExistence type="predicted"/>
<reference evidence="1" key="1">
    <citation type="submission" date="2020-08" db="EMBL/GenBank/DDBJ databases">
        <title>Multicomponent nature underlies the extraordinary mechanical properties of spider dragline silk.</title>
        <authorList>
            <person name="Kono N."/>
            <person name="Nakamura H."/>
            <person name="Mori M."/>
            <person name="Yoshida Y."/>
            <person name="Ohtoshi R."/>
            <person name="Malay A.D."/>
            <person name="Moran D.A.P."/>
            <person name="Tomita M."/>
            <person name="Numata K."/>
            <person name="Arakawa K."/>
        </authorList>
    </citation>
    <scope>NUCLEOTIDE SEQUENCE</scope>
</reference>
<comment type="caution">
    <text evidence="1">The sequence shown here is derived from an EMBL/GenBank/DDBJ whole genome shotgun (WGS) entry which is preliminary data.</text>
</comment>